<protein>
    <submittedName>
        <fullName evidence="1">Uncharacterized protein</fullName>
    </submittedName>
</protein>
<keyword evidence="2" id="KW-1185">Reference proteome</keyword>
<evidence type="ECO:0000313" key="1">
    <source>
        <dbReference type="EMBL" id="KAK3046377.1"/>
    </source>
</evidence>
<comment type="caution">
    <text evidence="1">The sequence shown here is derived from an EMBL/GenBank/DDBJ whole genome shotgun (WGS) entry which is preliminary data.</text>
</comment>
<evidence type="ECO:0000313" key="2">
    <source>
        <dbReference type="Proteomes" id="UP001186974"/>
    </source>
</evidence>
<name>A0ACC3CW76_9PEZI</name>
<proteinExistence type="predicted"/>
<dbReference type="EMBL" id="JAWDJW010010465">
    <property type="protein sequence ID" value="KAK3046377.1"/>
    <property type="molecule type" value="Genomic_DNA"/>
</dbReference>
<reference evidence="1" key="1">
    <citation type="submission" date="2024-09" db="EMBL/GenBank/DDBJ databases">
        <title>Black Yeasts Isolated from many extreme environments.</title>
        <authorList>
            <person name="Coleine C."/>
            <person name="Stajich J.E."/>
            <person name="Selbmann L."/>
        </authorList>
    </citation>
    <scope>NUCLEOTIDE SEQUENCE</scope>
    <source>
        <strain evidence="1">CCFEE 5737</strain>
    </source>
</reference>
<accession>A0ACC3CW76</accession>
<sequence>MPLLDDFNARINTSSETRVKRLKVHHINDQTLGVARSVYATARAEKDARAEEYSAVKRVLGKDDIVIADGLNYIKGFRYQLYCEAKALQTPSCVVHVGTPIDKCRDIYKHRIETAGPDGDYAGPDFENLIFRYEEPNGMTRWDSPLFIVPYDDEKPPLDQIWEAIVGTDGPAKVVKPNQATVLKPATEQNHLYELDKTTSDVVAAIQAWQKDHPGEDGGEVSIPETDKVIELPTSSLSLPQLQRVRRQFISLNRQHTLDKSRIKGLFVDYLNDTFQQ</sequence>
<gene>
    <name evidence="1" type="ORF">LTS18_013381</name>
</gene>
<organism evidence="1 2">
    <name type="scientific">Coniosporium uncinatum</name>
    <dbReference type="NCBI Taxonomy" id="93489"/>
    <lineage>
        <taxon>Eukaryota</taxon>
        <taxon>Fungi</taxon>
        <taxon>Dikarya</taxon>
        <taxon>Ascomycota</taxon>
        <taxon>Pezizomycotina</taxon>
        <taxon>Dothideomycetes</taxon>
        <taxon>Dothideomycetes incertae sedis</taxon>
        <taxon>Coniosporium</taxon>
    </lineage>
</organism>
<dbReference type="Proteomes" id="UP001186974">
    <property type="component" value="Unassembled WGS sequence"/>
</dbReference>